<evidence type="ECO:0000256" key="2">
    <source>
        <dbReference type="ARBA" id="ARBA00022692"/>
    </source>
</evidence>
<keyword evidence="7" id="KW-1185">Reference proteome</keyword>
<dbReference type="AlphaFoldDB" id="A0A848QQ52"/>
<evidence type="ECO:0000256" key="5">
    <source>
        <dbReference type="SAM" id="Phobius"/>
    </source>
</evidence>
<dbReference type="InterPro" id="IPR059112">
    <property type="entry name" value="CysZ/EI24"/>
</dbReference>
<keyword evidence="3 5" id="KW-1133">Transmembrane helix</keyword>
<dbReference type="RefSeq" id="WP_170013508.1">
    <property type="nucleotide sequence ID" value="NZ_JABCRE010000003.1"/>
</dbReference>
<organism evidence="6 7">
    <name type="scientific">Pontixanthobacter rizhaonensis</name>
    <dbReference type="NCBI Taxonomy" id="2730337"/>
    <lineage>
        <taxon>Bacteria</taxon>
        <taxon>Pseudomonadati</taxon>
        <taxon>Pseudomonadota</taxon>
        <taxon>Alphaproteobacteria</taxon>
        <taxon>Sphingomonadales</taxon>
        <taxon>Erythrobacteraceae</taxon>
        <taxon>Pontixanthobacter</taxon>
    </lineage>
</organism>
<evidence type="ECO:0000256" key="4">
    <source>
        <dbReference type="ARBA" id="ARBA00023136"/>
    </source>
</evidence>
<proteinExistence type="predicted"/>
<dbReference type="Pfam" id="PF07264">
    <property type="entry name" value="EI24"/>
    <property type="match status" value="1"/>
</dbReference>
<comment type="subcellular location">
    <subcellularLocation>
        <location evidence="1">Membrane</location>
        <topology evidence="1">Multi-pass membrane protein</topology>
    </subcellularLocation>
</comment>
<dbReference type="Proteomes" id="UP000561181">
    <property type="component" value="Unassembled WGS sequence"/>
</dbReference>
<comment type="caution">
    <text evidence="6">The sequence shown here is derived from an EMBL/GenBank/DDBJ whole genome shotgun (WGS) entry which is preliminary data.</text>
</comment>
<accession>A0A848QQ52</accession>
<evidence type="ECO:0000313" key="6">
    <source>
        <dbReference type="EMBL" id="NMW32707.1"/>
    </source>
</evidence>
<keyword evidence="4 5" id="KW-0472">Membrane</keyword>
<evidence type="ECO:0000256" key="1">
    <source>
        <dbReference type="ARBA" id="ARBA00004141"/>
    </source>
</evidence>
<reference evidence="6 7" key="1">
    <citation type="submission" date="2020-04" db="EMBL/GenBank/DDBJ databases">
        <authorList>
            <person name="Liu A."/>
        </authorList>
    </citation>
    <scope>NUCLEOTIDE SEQUENCE [LARGE SCALE GENOMIC DNA]</scope>
    <source>
        <strain evidence="6 7">RZ02</strain>
    </source>
</reference>
<sequence>MSSVVSAMSKAISQLGDRRIMAVLLKSVALTLAIFAVLGVAAFVALDTALAEWTGSYSDEIGAILAVILTVLGGWLLFRVVALAVVQFFADEIISAVEQAHYPRQADTARNLPFAEEVKNSAKGIGRTLAANLLALVLAIPLFFTAIGPAVVFWVVNAWLLGRELQDMVWLRHRHSGGGHPSHPPLSKLERFLLGGAIAALLVVPFLNLLAPIIGAASATHLVHRRNGPEYAA</sequence>
<evidence type="ECO:0008006" key="8">
    <source>
        <dbReference type="Google" id="ProtNLM"/>
    </source>
</evidence>
<evidence type="ECO:0000256" key="3">
    <source>
        <dbReference type="ARBA" id="ARBA00022989"/>
    </source>
</evidence>
<name>A0A848QQ52_9SPHN</name>
<keyword evidence="2 5" id="KW-0812">Transmembrane</keyword>
<feature type="transmembrane region" description="Helical" evidence="5">
    <location>
        <begin position="129"/>
        <end position="156"/>
    </location>
</feature>
<protein>
    <recommendedName>
        <fullName evidence="8">CysZ-like protein</fullName>
    </recommendedName>
</protein>
<feature type="transmembrane region" description="Helical" evidence="5">
    <location>
        <begin position="61"/>
        <end position="86"/>
    </location>
</feature>
<feature type="transmembrane region" description="Helical" evidence="5">
    <location>
        <begin position="192"/>
        <end position="217"/>
    </location>
</feature>
<evidence type="ECO:0000313" key="7">
    <source>
        <dbReference type="Proteomes" id="UP000561181"/>
    </source>
</evidence>
<gene>
    <name evidence="6" type="ORF">HKD42_11590</name>
</gene>
<dbReference type="EMBL" id="JABCRE010000003">
    <property type="protein sequence ID" value="NMW32707.1"/>
    <property type="molecule type" value="Genomic_DNA"/>
</dbReference>